<dbReference type="Proteomes" id="UP001498398">
    <property type="component" value="Unassembled WGS sequence"/>
</dbReference>
<feature type="transmembrane region" description="Helical" evidence="1">
    <location>
        <begin position="76"/>
        <end position="94"/>
    </location>
</feature>
<feature type="transmembrane region" description="Helical" evidence="1">
    <location>
        <begin position="41"/>
        <end position="64"/>
    </location>
</feature>
<name>A0ABR1IRB7_9AGAR</name>
<accession>A0ABR1IRB7</accession>
<keyword evidence="1" id="KW-0472">Membrane</keyword>
<dbReference type="EMBL" id="JBANRG010000075">
    <property type="protein sequence ID" value="KAK7439005.1"/>
    <property type="molecule type" value="Genomic_DNA"/>
</dbReference>
<organism evidence="3 4">
    <name type="scientific">Marasmiellus scandens</name>
    <dbReference type="NCBI Taxonomy" id="2682957"/>
    <lineage>
        <taxon>Eukaryota</taxon>
        <taxon>Fungi</taxon>
        <taxon>Dikarya</taxon>
        <taxon>Basidiomycota</taxon>
        <taxon>Agaricomycotina</taxon>
        <taxon>Agaricomycetes</taxon>
        <taxon>Agaricomycetidae</taxon>
        <taxon>Agaricales</taxon>
        <taxon>Marasmiineae</taxon>
        <taxon>Omphalotaceae</taxon>
        <taxon>Marasmiellus</taxon>
    </lineage>
</organism>
<keyword evidence="4" id="KW-1185">Reference proteome</keyword>
<reference evidence="3 4" key="1">
    <citation type="submission" date="2024-01" db="EMBL/GenBank/DDBJ databases">
        <title>A draft genome for the cacao thread blight pathogen Marasmiellus scandens.</title>
        <authorList>
            <person name="Baruah I.K."/>
            <person name="Leung J."/>
            <person name="Bukari Y."/>
            <person name="Amoako-Attah I."/>
            <person name="Meinhardt L.W."/>
            <person name="Bailey B.A."/>
            <person name="Cohen S.P."/>
        </authorList>
    </citation>
    <scope>NUCLEOTIDE SEQUENCE [LARGE SCALE GENOMIC DNA]</scope>
    <source>
        <strain evidence="3 4">GH-19</strain>
    </source>
</reference>
<sequence>MACALILMFIGSTACYASGMIWNNIQIWQMAYPELDPFKTLYNMNIINIVFPRMTYILGDMIVVWRAWILYDSKPLIRIFLAFCITTVLVVSVVDSVLTTVNVDAVLADVPLIFGLMLPVTLLFTNLSATLLIGYKVWHYRKFVKIHLGNFSPSTQVERILIILVESGAFYCCLWVLVILTKNLSSANIQIHAYLGILMPHMASIYPTLIILTTMRQNSHGDSTLHDVLSGPIIFASGNESVSATPNTPGLTSTKSKQEVYMTDAERGSKLNPEAEPQVPIAAQGMNSGNQLIEWDHLRV</sequence>
<keyword evidence="1" id="KW-0812">Transmembrane</keyword>
<protein>
    <submittedName>
        <fullName evidence="3">Uncharacterized protein</fullName>
    </submittedName>
</protein>
<feature type="signal peptide" evidence="2">
    <location>
        <begin position="1"/>
        <end position="17"/>
    </location>
</feature>
<feature type="transmembrane region" description="Helical" evidence="1">
    <location>
        <begin position="191"/>
        <end position="212"/>
    </location>
</feature>
<evidence type="ECO:0000313" key="3">
    <source>
        <dbReference type="EMBL" id="KAK7439005.1"/>
    </source>
</evidence>
<feature type="transmembrane region" description="Helical" evidence="1">
    <location>
        <begin position="159"/>
        <end position="179"/>
    </location>
</feature>
<comment type="caution">
    <text evidence="3">The sequence shown here is derived from an EMBL/GenBank/DDBJ whole genome shotgun (WGS) entry which is preliminary data.</text>
</comment>
<evidence type="ECO:0000256" key="2">
    <source>
        <dbReference type="SAM" id="SignalP"/>
    </source>
</evidence>
<evidence type="ECO:0000256" key="1">
    <source>
        <dbReference type="SAM" id="Phobius"/>
    </source>
</evidence>
<gene>
    <name evidence="3" type="ORF">VKT23_017711</name>
</gene>
<proteinExistence type="predicted"/>
<evidence type="ECO:0000313" key="4">
    <source>
        <dbReference type="Proteomes" id="UP001498398"/>
    </source>
</evidence>
<keyword evidence="1" id="KW-1133">Transmembrane helix</keyword>
<feature type="chain" id="PRO_5046223234" evidence="2">
    <location>
        <begin position="18"/>
        <end position="300"/>
    </location>
</feature>
<feature type="transmembrane region" description="Helical" evidence="1">
    <location>
        <begin position="114"/>
        <end position="138"/>
    </location>
</feature>
<keyword evidence="2" id="KW-0732">Signal</keyword>